<gene>
    <name evidence="2" type="ORF">SAMN05216189_101523</name>
    <name evidence="3" type="ORF">SAMN06295949_115115</name>
</gene>
<dbReference type="InterPro" id="IPR001633">
    <property type="entry name" value="EAL_dom"/>
</dbReference>
<dbReference type="SMART" id="SM00052">
    <property type="entry name" value="EAL"/>
    <property type="match status" value="1"/>
</dbReference>
<reference evidence="2 5" key="1">
    <citation type="submission" date="2016-10" db="EMBL/GenBank/DDBJ databases">
        <authorList>
            <person name="de Groot N.N."/>
        </authorList>
    </citation>
    <scope>NUCLEOTIDE SEQUENCE [LARGE SCALE GENOMIC DNA]</scope>
    <source>
        <strain evidence="2 5">CCM 7361</strain>
    </source>
</reference>
<evidence type="ECO:0000313" key="3">
    <source>
        <dbReference type="EMBL" id="SNT16083.1"/>
    </source>
</evidence>
<proteinExistence type="predicted"/>
<dbReference type="GO" id="GO:0071111">
    <property type="term" value="F:cyclic-guanylate-specific phosphodiesterase activity"/>
    <property type="evidence" value="ECO:0007669"/>
    <property type="project" value="InterPro"/>
</dbReference>
<dbReference type="RefSeq" id="WP_089392300.1">
    <property type="nucleotide sequence ID" value="NZ_FNEC01000015.1"/>
</dbReference>
<dbReference type="Pfam" id="PF00563">
    <property type="entry name" value="EAL"/>
    <property type="match status" value="1"/>
</dbReference>
<dbReference type="SUPFAM" id="SSF141868">
    <property type="entry name" value="EAL domain-like"/>
    <property type="match status" value="1"/>
</dbReference>
<dbReference type="AlphaFoldDB" id="A0A239KEL0"/>
<dbReference type="PANTHER" id="PTHR33121:SF70">
    <property type="entry name" value="SIGNALING PROTEIN YKOW"/>
    <property type="match status" value="1"/>
</dbReference>
<name>A0A239KEL0_9PSED</name>
<dbReference type="PANTHER" id="PTHR33121">
    <property type="entry name" value="CYCLIC DI-GMP PHOSPHODIESTERASE PDEF"/>
    <property type="match status" value="1"/>
</dbReference>
<dbReference type="InterPro" id="IPR050706">
    <property type="entry name" value="Cyclic-di-GMP_PDE-like"/>
</dbReference>
<feature type="domain" description="EAL" evidence="1">
    <location>
        <begin position="140"/>
        <end position="391"/>
    </location>
</feature>
<evidence type="ECO:0000313" key="2">
    <source>
        <dbReference type="EMBL" id="SDJ30335.1"/>
    </source>
</evidence>
<reference evidence="3 4" key="2">
    <citation type="submission" date="2017-06" db="EMBL/GenBank/DDBJ databases">
        <authorList>
            <person name="Varghese N."/>
            <person name="Submissions S."/>
        </authorList>
    </citation>
    <scope>NUCLEOTIDE SEQUENCE [LARGE SCALE GENOMIC DNA]</scope>
    <source>
        <strain evidence="3 4">RLD-1</strain>
    </source>
</reference>
<evidence type="ECO:0000313" key="4">
    <source>
        <dbReference type="Proteomes" id="UP000198309"/>
    </source>
</evidence>
<dbReference type="EMBL" id="FZPC01000015">
    <property type="protein sequence ID" value="SNT16083.1"/>
    <property type="molecule type" value="Genomic_DNA"/>
</dbReference>
<protein>
    <submittedName>
        <fullName evidence="2">EAL domain, c-di-GMP-specific phosphodiesterase class I (Or its enzymatically inactive variant)</fullName>
    </submittedName>
</protein>
<dbReference type="EMBL" id="FNEC01000015">
    <property type="protein sequence ID" value="SDJ30335.1"/>
    <property type="molecule type" value="Genomic_DNA"/>
</dbReference>
<accession>A0A239KEL0</accession>
<organism evidence="2 5">
    <name type="scientific">Pseudomonas delhiensis</name>
    <dbReference type="NCBI Taxonomy" id="366289"/>
    <lineage>
        <taxon>Bacteria</taxon>
        <taxon>Pseudomonadati</taxon>
        <taxon>Pseudomonadota</taxon>
        <taxon>Gammaproteobacteria</taxon>
        <taxon>Pseudomonadales</taxon>
        <taxon>Pseudomonadaceae</taxon>
        <taxon>Pseudomonas</taxon>
    </lineage>
</organism>
<evidence type="ECO:0000259" key="1">
    <source>
        <dbReference type="PROSITE" id="PS50883"/>
    </source>
</evidence>
<evidence type="ECO:0000313" key="5">
    <source>
        <dbReference type="Proteomes" id="UP000199693"/>
    </source>
</evidence>
<dbReference type="CDD" id="cd01948">
    <property type="entry name" value="EAL"/>
    <property type="match status" value="1"/>
</dbReference>
<dbReference type="Gene3D" id="3.20.20.450">
    <property type="entry name" value="EAL domain"/>
    <property type="match status" value="1"/>
</dbReference>
<sequence>MRPPSALNLQTPSLHRTIATTLLRQLGYATVLEMSDDVVALRQMREAGGVHLLLCDLRVNPAARLDFLQAVARERLTHGVAIIGELAKGTWPALAKLLRLQGLQVMHLSNETATHDQMAALLDGFPRHGLDLPGLPTLQEIPSEHEVIAALSRGEIRPAMQPKFSLKTGGIAGFEVLARWQRAYDDILLPGHFLPALRRQGLLDALLFSLIDQAASVLQAYGGRHFHFAFNLEAAQLAQPGFAVRVSHCLARLGIDPRHITFELSEMGSIQMPTFCLKNLLRLRTIGCGLAIDDFGSDQSTLERLVELPFTEMKLNARFLDDLEENPRRRAVLSGTLALGRALGLPVVAQGVECKSQFQHLQQLGCEIAQGHYLCKPVMGHALTRLLHREAPGMLVENLPAPTDLMGSRWHVRSDAWQPGTCLYGQ</sequence>
<keyword evidence="4" id="KW-1185">Reference proteome</keyword>
<dbReference type="PROSITE" id="PS50883">
    <property type="entry name" value="EAL"/>
    <property type="match status" value="1"/>
</dbReference>
<dbReference type="Proteomes" id="UP000199693">
    <property type="component" value="Unassembled WGS sequence"/>
</dbReference>
<dbReference type="InterPro" id="IPR035919">
    <property type="entry name" value="EAL_sf"/>
</dbReference>
<dbReference type="Proteomes" id="UP000198309">
    <property type="component" value="Unassembled WGS sequence"/>
</dbReference>